<dbReference type="InterPro" id="IPR048279">
    <property type="entry name" value="MdtK-like"/>
</dbReference>
<dbReference type="RefSeq" id="WP_216960127.1">
    <property type="nucleotide sequence ID" value="NZ_JAHOPB010000001.1"/>
</dbReference>
<feature type="transmembrane region" description="Helical" evidence="7">
    <location>
        <begin position="362"/>
        <end position="385"/>
    </location>
</feature>
<evidence type="ECO:0000256" key="1">
    <source>
        <dbReference type="ARBA" id="ARBA00004429"/>
    </source>
</evidence>
<feature type="transmembrane region" description="Helical" evidence="7">
    <location>
        <begin position="97"/>
        <end position="121"/>
    </location>
</feature>
<protein>
    <submittedName>
        <fullName evidence="8">MATE family efflux transporter</fullName>
    </submittedName>
</protein>
<keyword evidence="9" id="KW-1185">Reference proteome</keyword>
<evidence type="ECO:0000313" key="9">
    <source>
        <dbReference type="Proteomes" id="UP000727907"/>
    </source>
</evidence>
<feature type="transmembrane region" description="Helical" evidence="7">
    <location>
        <begin position="429"/>
        <end position="449"/>
    </location>
</feature>
<dbReference type="PIRSF" id="PIRSF006603">
    <property type="entry name" value="DinF"/>
    <property type="match status" value="1"/>
</dbReference>
<comment type="subcellular location">
    <subcellularLocation>
        <location evidence="1">Cell inner membrane</location>
        <topology evidence="1">Multi-pass membrane protein</topology>
    </subcellularLocation>
</comment>
<feature type="transmembrane region" description="Helical" evidence="7">
    <location>
        <begin position="141"/>
        <end position="160"/>
    </location>
</feature>
<keyword evidence="3" id="KW-1003">Cell membrane</keyword>
<keyword evidence="6 7" id="KW-0472">Membrane</keyword>
<dbReference type="Proteomes" id="UP000727907">
    <property type="component" value="Unassembled WGS sequence"/>
</dbReference>
<sequence>MPDQRTGVPPPSNKLLEGPILRSLLTLAVPIVAANVLQSAYQIIDAFWVGRLGGAAVAAVSISFPVLFLTFAIGSGLSLAGSTLIAQYVGARNDKMVAHVAGQTLLMVILASVVLGTIGYFSAPALLRLMGVAPEVYPGALGFMRVSFVGIVFNFTFFVFQAIMRGIGKPTLPVYIVLGTVFLNFVLDPLLIFGWGPVPGYGVMGAAIATLITQAIAAIIGVAILRLGMHGIHVRRRDFIPDFGYIRRAFFLGLPASVELSARALGLMVMTFLIASFGTLTLAAYGVGSNILQVVMVPAMGLSMAISTLVGQNIGAGNIERAAQIGRLGGLLGFASLSLFGVVVFLFAPQFVAFFVPGDAAVIAAGAGFLRIMSLAWGFLGLQFALTGVFRASGNMVLTMVLTLVSQWVVQFPLAYVLSKHTDLHEQGIWWALPIANIVTALITLCLYAKGDWKKKRLIEPEEEIAGKVTEDILVGEVSR</sequence>
<evidence type="ECO:0000256" key="2">
    <source>
        <dbReference type="ARBA" id="ARBA00022448"/>
    </source>
</evidence>
<evidence type="ECO:0000256" key="7">
    <source>
        <dbReference type="SAM" id="Phobius"/>
    </source>
</evidence>
<feature type="transmembrane region" description="Helical" evidence="7">
    <location>
        <begin position="331"/>
        <end position="356"/>
    </location>
</feature>
<feature type="transmembrane region" description="Helical" evidence="7">
    <location>
        <begin position="20"/>
        <end position="44"/>
    </location>
</feature>
<organism evidence="8 9">
    <name type="scientific">Reyranella humidisoli</name>
    <dbReference type="NCBI Taxonomy" id="2849149"/>
    <lineage>
        <taxon>Bacteria</taxon>
        <taxon>Pseudomonadati</taxon>
        <taxon>Pseudomonadota</taxon>
        <taxon>Alphaproteobacteria</taxon>
        <taxon>Hyphomicrobiales</taxon>
        <taxon>Reyranellaceae</taxon>
        <taxon>Reyranella</taxon>
    </lineage>
</organism>
<dbReference type="Pfam" id="PF01554">
    <property type="entry name" value="MatE"/>
    <property type="match status" value="2"/>
</dbReference>
<evidence type="ECO:0000256" key="3">
    <source>
        <dbReference type="ARBA" id="ARBA00022475"/>
    </source>
</evidence>
<dbReference type="NCBIfam" id="TIGR00797">
    <property type="entry name" value="matE"/>
    <property type="match status" value="1"/>
</dbReference>
<dbReference type="PANTHER" id="PTHR43549:SF2">
    <property type="entry name" value="MULTIDRUG RESISTANCE PROTEIN NORM-RELATED"/>
    <property type="match status" value="1"/>
</dbReference>
<dbReference type="EMBL" id="JAHOPB010000001">
    <property type="protein sequence ID" value="MBU8874493.1"/>
    <property type="molecule type" value="Genomic_DNA"/>
</dbReference>
<dbReference type="CDD" id="cd13142">
    <property type="entry name" value="MATE_like_12"/>
    <property type="match status" value="1"/>
</dbReference>
<feature type="transmembrane region" description="Helical" evidence="7">
    <location>
        <begin position="264"/>
        <end position="285"/>
    </location>
</feature>
<name>A0ABS6IIR8_9HYPH</name>
<feature type="transmembrane region" description="Helical" evidence="7">
    <location>
        <begin position="56"/>
        <end position="85"/>
    </location>
</feature>
<dbReference type="PANTHER" id="PTHR43549">
    <property type="entry name" value="MULTIDRUG RESISTANCE PROTEIN YPNP-RELATED"/>
    <property type="match status" value="1"/>
</dbReference>
<comment type="caution">
    <text evidence="8">The sequence shown here is derived from an EMBL/GenBank/DDBJ whole genome shotgun (WGS) entry which is preliminary data.</text>
</comment>
<dbReference type="InterPro" id="IPR052031">
    <property type="entry name" value="Membrane_Transporter-Flippase"/>
</dbReference>
<gene>
    <name evidence="8" type="ORF">KQ910_12030</name>
</gene>
<dbReference type="InterPro" id="IPR002528">
    <property type="entry name" value="MATE_fam"/>
</dbReference>
<keyword evidence="2" id="KW-0813">Transport</keyword>
<evidence type="ECO:0000256" key="6">
    <source>
        <dbReference type="ARBA" id="ARBA00023136"/>
    </source>
</evidence>
<feature type="transmembrane region" description="Helical" evidence="7">
    <location>
        <begin position="397"/>
        <end position="417"/>
    </location>
</feature>
<accession>A0ABS6IIR8</accession>
<evidence type="ECO:0000256" key="4">
    <source>
        <dbReference type="ARBA" id="ARBA00022692"/>
    </source>
</evidence>
<evidence type="ECO:0000256" key="5">
    <source>
        <dbReference type="ARBA" id="ARBA00022989"/>
    </source>
</evidence>
<feature type="transmembrane region" description="Helical" evidence="7">
    <location>
        <begin position="201"/>
        <end position="227"/>
    </location>
</feature>
<reference evidence="8 9" key="1">
    <citation type="submission" date="2021-06" db="EMBL/GenBank/DDBJ databases">
        <authorList>
            <person name="Lee D.H."/>
        </authorList>
    </citation>
    <scope>NUCLEOTIDE SEQUENCE [LARGE SCALE GENOMIC DNA]</scope>
    <source>
        <strain evidence="8 9">MMS21-HV4-11</strain>
    </source>
</reference>
<evidence type="ECO:0000313" key="8">
    <source>
        <dbReference type="EMBL" id="MBU8874493.1"/>
    </source>
</evidence>
<proteinExistence type="predicted"/>
<keyword evidence="4 7" id="KW-0812">Transmembrane</keyword>
<keyword evidence="5 7" id="KW-1133">Transmembrane helix</keyword>
<feature type="transmembrane region" description="Helical" evidence="7">
    <location>
        <begin position="291"/>
        <end position="310"/>
    </location>
</feature>
<feature type="transmembrane region" description="Helical" evidence="7">
    <location>
        <begin position="172"/>
        <end position="195"/>
    </location>
</feature>